<accession>A0A2T6B884</accession>
<comment type="caution">
    <text evidence="1">The sequence shown here is derived from an EMBL/GenBank/DDBJ whole genome shotgun (WGS) entry which is preliminary data.</text>
</comment>
<protein>
    <submittedName>
        <fullName evidence="1">Uncharacterized protein</fullName>
    </submittedName>
</protein>
<dbReference type="EMBL" id="QBKP01000002">
    <property type="protein sequence ID" value="PTX52275.1"/>
    <property type="molecule type" value="Genomic_DNA"/>
</dbReference>
<dbReference type="AlphaFoldDB" id="A0A2T6B884"/>
<name>A0A2T6B884_9RHOB</name>
<proteinExistence type="predicted"/>
<gene>
    <name evidence="1" type="ORF">C8N34_10253</name>
</gene>
<organism evidence="1 2">
    <name type="scientific">Gemmobacter caeni</name>
    <dbReference type="NCBI Taxonomy" id="589035"/>
    <lineage>
        <taxon>Bacteria</taxon>
        <taxon>Pseudomonadati</taxon>
        <taxon>Pseudomonadota</taxon>
        <taxon>Alphaproteobacteria</taxon>
        <taxon>Rhodobacterales</taxon>
        <taxon>Paracoccaceae</taxon>
        <taxon>Gemmobacter</taxon>
    </lineage>
</organism>
<evidence type="ECO:0000313" key="1">
    <source>
        <dbReference type="EMBL" id="PTX52275.1"/>
    </source>
</evidence>
<evidence type="ECO:0000313" key="2">
    <source>
        <dbReference type="Proteomes" id="UP000244224"/>
    </source>
</evidence>
<sequence length="88" mass="9804">MRIRRDEKGLYIRSRCFSLGDTDHYRPGAVPGFDHAFDMGEAGLAEGDNPKAAHVAGAPLVRIRLEDGRVLHWASESEHRLRDPGPEP</sequence>
<dbReference type="RefSeq" id="WP_108127586.1">
    <property type="nucleotide sequence ID" value="NZ_QBKP01000002.1"/>
</dbReference>
<dbReference type="Proteomes" id="UP000244224">
    <property type="component" value="Unassembled WGS sequence"/>
</dbReference>
<dbReference type="OrthoDB" id="7950654at2"/>
<reference evidence="1 2" key="1">
    <citation type="submission" date="2018-04" db="EMBL/GenBank/DDBJ databases">
        <title>Genomic Encyclopedia of Archaeal and Bacterial Type Strains, Phase II (KMG-II): from individual species to whole genera.</title>
        <authorList>
            <person name="Goeker M."/>
        </authorList>
    </citation>
    <scope>NUCLEOTIDE SEQUENCE [LARGE SCALE GENOMIC DNA]</scope>
    <source>
        <strain evidence="1 2">DSM 21823</strain>
    </source>
</reference>
<keyword evidence="2" id="KW-1185">Reference proteome</keyword>